<protein>
    <submittedName>
        <fullName evidence="2">Uncharacterized protein</fullName>
    </submittedName>
</protein>
<keyword evidence="3" id="KW-1185">Reference proteome</keyword>
<sequence length="30" mass="3338">MKAMDSTKQNSKSRKGISATRDISQIDVQL</sequence>
<accession>A0A0V0Z7V4</accession>
<evidence type="ECO:0000256" key="1">
    <source>
        <dbReference type="SAM" id="MobiDB-lite"/>
    </source>
</evidence>
<evidence type="ECO:0000313" key="3">
    <source>
        <dbReference type="Proteomes" id="UP000054653"/>
    </source>
</evidence>
<proteinExistence type="predicted"/>
<gene>
    <name evidence="2" type="ORF">T03_5446</name>
</gene>
<comment type="caution">
    <text evidence="2">The sequence shown here is derived from an EMBL/GenBank/DDBJ whole genome shotgun (WGS) entry which is preliminary data.</text>
</comment>
<feature type="compositionally biased region" description="Polar residues" evidence="1">
    <location>
        <begin position="21"/>
        <end position="30"/>
    </location>
</feature>
<evidence type="ECO:0000313" key="2">
    <source>
        <dbReference type="EMBL" id="KRY08532.1"/>
    </source>
</evidence>
<dbReference type="Proteomes" id="UP000054653">
    <property type="component" value="Unassembled WGS sequence"/>
</dbReference>
<dbReference type="EMBL" id="JYDI01003983">
    <property type="protein sequence ID" value="KRY08532.1"/>
    <property type="molecule type" value="Genomic_DNA"/>
</dbReference>
<name>A0A0V0Z7V4_TRIBR</name>
<reference evidence="2 3" key="1">
    <citation type="submission" date="2015-01" db="EMBL/GenBank/DDBJ databases">
        <title>Evolution of Trichinella species and genotypes.</title>
        <authorList>
            <person name="Korhonen P.K."/>
            <person name="Edoardo P."/>
            <person name="Giuseppe L.R."/>
            <person name="Gasser R.B."/>
        </authorList>
    </citation>
    <scope>NUCLEOTIDE SEQUENCE [LARGE SCALE GENOMIC DNA]</scope>
    <source>
        <strain evidence="2">ISS120</strain>
    </source>
</reference>
<organism evidence="2 3">
    <name type="scientific">Trichinella britovi</name>
    <name type="common">Parasitic roundworm</name>
    <dbReference type="NCBI Taxonomy" id="45882"/>
    <lineage>
        <taxon>Eukaryota</taxon>
        <taxon>Metazoa</taxon>
        <taxon>Ecdysozoa</taxon>
        <taxon>Nematoda</taxon>
        <taxon>Enoplea</taxon>
        <taxon>Dorylaimia</taxon>
        <taxon>Trichinellida</taxon>
        <taxon>Trichinellidae</taxon>
        <taxon>Trichinella</taxon>
    </lineage>
</organism>
<dbReference type="AlphaFoldDB" id="A0A0V0Z7V4"/>
<feature type="region of interest" description="Disordered" evidence="1">
    <location>
        <begin position="1"/>
        <end position="30"/>
    </location>
</feature>
<feature type="compositionally biased region" description="Polar residues" evidence="1">
    <location>
        <begin position="1"/>
        <end position="10"/>
    </location>
</feature>